<dbReference type="RefSeq" id="XP_023949054.2">
    <property type="nucleotide sequence ID" value="XM_024093286.2"/>
</dbReference>
<dbReference type="InterPro" id="IPR000742">
    <property type="entry name" value="EGF"/>
</dbReference>
<comment type="caution">
    <text evidence="1">Lacks conserved residue(s) required for the propagation of feature annotation.</text>
</comment>
<dbReference type="OrthoDB" id="10046852at2759"/>
<dbReference type="GeneID" id="112053749"/>
<organism evidence="3 4">
    <name type="scientific">Bicyclus anynana</name>
    <name type="common">Squinting bush brown butterfly</name>
    <dbReference type="NCBI Taxonomy" id="110368"/>
    <lineage>
        <taxon>Eukaryota</taxon>
        <taxon>Metazoa</taxon>
        <taxon>Ecdysozoa</taxon>
        <taxon>Arthropoda</taxon>
        <taxon>Hexapoda</taxon>
        <taxon>Insecta</taxon>
        <taxon>Pterygota</taxon>
        <taxon>Neoptera</taxon>
        <taxon>Endopterygota</taxon>
        <taxon>Lepidoptera</taxon>
        <taxon>Glossata</taxon>
        <taxon>Ditrysia</taxon>
        <taxon>Papilionoidea</taxon>
        <taxon>Nymphalidae</taxon>
        <taxon>Satyrinae</taxon>
        <taxon>Satyrini</taxon>
        <taxon>Mycalesina</taxon>
        <taxon>Bicyclus</taxon>
    </lineage>
</organism>
<accession>A0A6J1NQF1</accession>
<keyword evidence="3" id="KW-1185">Reference proteome</keyword>
<gene>
    <name evidence="4" type="primary">LOC112053749</name>
</gene>
<evidence type="ECO:0000313" key="3">
    <source>
        <dbReference type="Proteomes" id="UP001652582"/>
    </source>
</evidence>
<keyword evidence="1" id="KW-1015">Disulfide bond</keyword>
<dbReference type="AlphaFoldDB" id="A0A6J1NQF1"/>
<feature type="disulfide bond" evidence="1">
    <location>
        <begin position="97"/>
        <end position="107"/>
    </location>
</feature>
<reference evidence="4" key="1">
    <citation type="submission" date="2025-08" db="UniProtKB">
        <authorList>
            <consortium name="RefSeq"/>
        </authorList>
    </citation>
    <scope>IDENTIFICATION</scope>
</reference>
<protein>
    <submittedName>
        <fullName evidence="4">Cubilin</fullName>
    </submittedName>
</protein>
<evidence type="ECO:0000313" key="4">
    <source>
        <dbReference type="RefSeq" id="XP_023949054.2"/>
    </source>
</evidence>
<evidence type="ECO:0000256" key="1">
    <source>
        <dbReference type="PROSITE-ProRule" id="PRU00076"/>
    </source>
</evidence>
<feature type="domain" description="EGF-like" evidence="2">
    <location>
        <begin position="93"/>
        <end position="131"/>
    </location>
</feature>
<dbReference type="PROSITE" id="PS50026">
    <property type="entry name" value="EGF_3"/>
    <property type="match status" value="1"/>
</dbReference>
<dbReference type="KEGG" id="bany:112053749"/>
<evidence type="ECO:0000259" key="2">
    <source>
        <dbReference type="PROSITE" id="PS50026"/>
    </source>
</evidence>
<name>A0A6J1NQF1_BICAN</name>
<dbReference type="Proteomes" id="UP001652582">
    <property type="component" value="Chromosome Z"/>
</dbReference>
<keyword evidence="1" id="KW-0245">EGF-like domain</keyword>
<sequence length="151" mass="16300">MQRIEASCRAVTRGPCFTSRQSHTVGDTMSGSGALLVLTAAVCVCVIVQACEPNQTQHGCKIYGNACSCGYGCKTDFIYKSRRICLNALRERSANVCSRTPCLRGICSQTTQDPGFTCKCEGSGYYGQRCEKACPTAAVYGLEFPHECIVI</sequence>
<proteinExistence type="predicted"/>
<dbReference type="Gene3D" id="2.10.25.10">
    <property type="entry name" value="Laminin"/>
    <property type="match status" value="1"/>
</dbReference>